<evidence type="ECO:0000313" key="3">
    <source>
        <dbReference type="Proteomes" id="UP001301958"/>
    </source>
</evidence>
<dbReference type="EMBL" id="MU865799">
    <property type="protein sequence ID" value="KAK4220450.1"/>
    <property type="molecule type" value="Genomic_DNA"/>
</dbReference>
<dbReference type="Proteomes" id="UP001301958">
    <property type="component" value="Unassembled WGS sequence"/>
</dbReference>
<feature type="region of interest" description="Disordered" evidence="1">
    <location>
        <begin position="49"/>
        <end position="70"/>
    </location>
</feature>
<reference evidence="2" key="1">
    <citation type="journal article" date="2023" name="Mol. Phylogenet. Evol.">
        <title>Genome-scale phylogeny and comparative genomics of the fungal order Sordariales.</title>
        <authorList>
            <person name="Hensen N."/>
            <person name="Bonometti L."/>
            <person name="Westerberg I."/>
            <person name="Brannstrom I.O."/>
            <person name="Guillou S."/>
            <person name="Cros-Aarteil S."/>
            <person name="Calhoun S."/>
            <person name="Haridas S."/>
            <person name="Kuo A."/>
            <person name="Mondo S."/>
            <person name="Pangilinan J."/>
            <person name="Riley R."/>
            <person name="LaButti K."/>
            <person name="Andreopoulos B."/>
            <person name="Lipzen A."/>
            <person name="Chen C."/>
            <person name="Yan M."/>
            <person name="Daum C."/>
            <person name="Ng V."/>
            <person name="Clum A."/>
            <person name="Steindorff A."/>
            <person name="Ohm R.A."/>
            <person name="Martin F."/>
            <person name="Silar P."/>
            <person name="Natvig D.O."/>
            <person name="Lalanne C."/>
            <person name="Gautier V."/>
            <person name="Ament-Velasquez S.L."/>
            <person name="Kruys A."/>
            <person name="Hutchinson M.I."/>
            <person name="Powell A.J."/>
            <person name="Barry K."/>
            <person name="Miller A.N."/>
            <person name="Grigoriev I.V."/>
            <person name="Debuchy R."/>
            <person name="Gladieux P."/>
            <person name="Hiltunen Thoren M."/>
            <person name="Johannesson H."/>
        </authorList>
    </citation>
    <scope>NUCLEOTIDE SEQUENCE</scope>
    <source>
        <strain evidence="2">CBS 990.96</strain>
    </source>
</reference>
<gene>
    <name evidence="2" type="ORF">QBC38DRAFT_494360</name>
</gene>
<evidence type="ECO:0008006" key="4">
    <source>
        <dbReference type="Google" id="ProtNLM"/>
    </source>
</evidence>
<comment type="caution">
    <text evidence="2">The sequence shown here is derived from an EMBL/GenBank/DDBJ whole genome shotgun (WGS) entry which is preliminary data.</text>
</comment>
<feature type="compositionally biased region" description="Low complexity" evidence="1">
    <location>
        <begin position="49"/>
        <end position="64"/>
    </location>
</feature>
<evidence type="ECO:0000256" key="1">
    <source>
        <dbReference type="SAM" id="MobiDB-lite"/>
    </source>
</evidence>
<proteinExistence type="predicted"/>
<protein>
    <recommendedName>
        <fullName evidence="4">BED-type domain-containing protein</fullName>
    </recommendedName>
</protein>
<dbReference type="AlphaFoldDB" id="A0AAN7BG83"/>
<sequence>MSSSFLLLSTVKQHRLQFFLNSLEPSLLNASDMSQDSLRSFSDLESLLSDPLDPPSSETSTTLPSEPPQHLQTWDDVPQIYKIGDSALHLMPKIGITRGWFWDYGFKVRREEDNTKTIRWLCKVCSFAKRPPRVPYTLLASNPENVYKHLGVQHKIFSKDPQQAAKYKKKQPALFQQSSIDAFTKKRKADQAFEQDQIARFDKMKFRRLIVNWLVESNLPFTAATSPALQAAFHYANPQVVAQKSNAGSPSGQKTDPERLSQVQEPCDGGIGEESWASPYFL</sequence>
<accession>A0AAN7BG83</accession>
<evidence type="ECO:0000313" key="2">
    <source>
        <dbReference type="EMBL" id="KAK4220450.1"/>
    </source>
</evidence>
<organism evidence="2 3">
    <name type="scientific">Podospora fimiseda</name>
    <dbReference type="NCBI Taxonomy" id="252190"/>
    <lineage>
        <taxon>Eukaryota</taxon>
        <taxon>Fungi</taxon>
        <taxon>Dikarya</taxon>
        <taxon>Ascomycota</taxon>
        <taxon>Pezizomycotina</taxon>
        <taxon>Sordariomycetes</taxon>
        <taxon>Sordariomycetidae</taxon>
        <taxon>Sordariales</taxon>
        <taxon>Podosporaceae</taxon>
        <taxon>Podospora</taxon>
    </lineage>
</organism>
<name>A0AAN7BG83_9PEZI</name>
<feature type="region of interest" description="Disordered" evidence="1">
    <location>
        <begin position="243"/>
        <end position="282"/>
    </location>
</feature>
<reference evidence="2" key="2">
    <citation type="submission" date="2023-05" db="EMBL/GenBank/DDBJ databases">
        <authorList>
            <consortium name="Lawrence Berkeley National Laboratory"/>
            <person name="Steindorff A."/>
            <person name="Hensen N."/>
            <person name="Bonometti L."/>
            <person name="Westerberg I."/>
            <person name="Brannstrom I.O."/>
            <person name="Guillou S."/>
            <person name="Cros-Aarteil S."/>
            <person name="Calhoun S."/>
            <person name="Haridas S."/>
            <person name="Kuo A."/>
            <person name="Mondo S."/>
            <person name="Pangilinan J."/>
            <person name="Riley R."/>
            <person name="Labutti K."/>
            <person name="Andreopoulos B."/>
            <person name="Lipzen A."/>
            <person name="Chen C."/>
            <person name="Yanf M."/>
            <person name="Daum C."/>
            <person name="Ng V."/>
            <person name="Clum A."/>
            <person name="Ohm R."/>
            <person name="Martin F."/>
            <person name="Silar P."/>
            <person name="Natvig D."/>
            <person name="Lalanne C."/>
            <person name="Gautier V."/>
            <person name="Ament-Velasquez S.L."/>
            <person name="Kruys A."/>
            <person name="Hutchinson M.I."/>
            <person name="Powell A.J."/>
            <person name="Barry K."/>
            <person name="Miller A.N."/>
            <person name="Grigoriev I.V."/>
            <person name="Debuchy R."/>
            <person name="Gladieux P."/>
            <person name="Thoren M.H."/>
            <person name="Johannesson H."/>
        </authorList>
    </citation>
    <scope>NUCLEOTIDE SEQUENCE</scope>
    <source>
        <strain evidence="2">CBS 990.96</strain>
    </source>
</reference>
<keyword evidence="3" id="KW-1185">Reference proteome</keyword>
<feature type="compositionally biased region" description="Polar residues" evidence="1">
    <location>
        <begin position="243"/>
        <end position="254"/>
    </location>
</feature>